<keyword evidence="8" id="KW-0418">Kinase</keyword>
<evidence type="ECO:0000256" key="9">
    <source>
        <dbReference type="ARBA" id="ARBA00022840"/>
    </source>
</evidence>
<dbReference type="CDD" id="cd05387">
    <property type="entry name" value="BY-kinase"/>
    <property type="match status" value="1"/>
</dbReference>
<evidence type="ECO:0000256" key="1">
    <source>
        <dbReference type="ARBA" id="ARBA00004429"/>
    </source>
</evidence>
<comment type="subcellular location">
    <subcellularLocation>
        <location evidence="1">Cell inner membrane</location>
        <topology evidence="1">Multi-pass membrane protein</topology>
    </subcellularLocation>
</comment>
<keyword evidence="7" id="KW-0547">Nucleotide-binding</keyword>
<evidence type="ECO:0000256" key="15">
    <source>
        <dbReference type="SAM" id="Phobius"/>
    </source>
</evidence>
<dbReference type="EMBL" id="JPGG01000018">
    <property type="protein sequence ID" value="KGC09133.1"/>
    <property type="molecule type" value="Genomic_DNA"/>
</dbReference>
<keyword evidence="3" id="KW-1003">Cell membrane</keyword>
<dbReference type="GO" id="GO:0004713">
    <property type="term" value="F:protein tyrosine kinase activity"/>
    <property type="evidence" value="ECO:0007669"/>
    <property type="project" value="TreeGrafter"/>
</dbReference>
<gene>
    <name evidence="17" type="ORF">DM48_5543</name>
</gene>
<evidence type="ECO:0000256" key="12">
    <source>
        <dbReference type="ARBA" id="ARBA00023137"/>
    </source>
</evidence>
<evidence type="ECO:0000256" key="5">
    <source>
        <dbReference type="ARBA" id="ARBA00022679"/>
    </source>
</evidence>
<dbReference type="Proteomes" id="UP000029590">
    <property type="component" value="Unassembled WGS sequence"/>
</dbReference>
<name>A0AAW3ENB1_BURGA</name>
<feature type="transmembrane region" description="Helical" evidence="15">
    <location>
        <begin position="35"/>
        <end position="53"/>
    </location>
</feature>
<dbReference type="KEGG" id="bgo:BM43_3373"/>
<dbReference type="InterPro" id="IPR003593">
    <property type="entry name" value="AAA+_ATPase"/>
</dbReference>
<keyword evidence="6 15" id="KW-0812">Transmembrane</keyword>
<dbReference type="Pfam" id="PF02706">
    <property type="entry name" value="Wzz"/>
    <property type="match status" value="1"/>
</dbReference>
<evidence type="ECO:0000256" key="6">
    <source>
        <dbReference type="ARBA" id="ARBA00022692"/>
    </source>
</evidence>
<evidence type="ECO:0000256" key="11">
    <source>
        <dbReference type="ARBA" id="ARBA00023136"/>
    </source>
</evidence>
<dbReference type="InterPro" id="IPR032807">
    <property type="entry name" value="GNVR"/>
</dbReference>
<evidence type="ECO:0000259" key="16">
    <source>
        <dbReference type="SMART" id="SM00382"/>
    </source>
</evidence>
<dbReference type="Pfam" id="PF13614">
    <property type="entry name" value="AAA_31"/>
    <property type="match status" value="1"/>
</dbReference>
<feature type="transmembrane region" description="Helical" evidence="15">
    <location>
        <begin position="443"/>
        <end position="461"/>
    </location>
</feature>
<evidence type="ECO:0000313" key="18">
    <source>
        <dbReference type="Proteomes" id="UP000029590"/>
    </source>
</evidence>
<evidence type="ECO:0000256" key="7">
    <source>
        <dbReference type="ARBA" id="ARBA00022741"/>
    </source>
</evidence>
<evidence type="ECO:0000256" key="8">
    <source>
        <dbReference type="ARBA" id="ARBA00022777"/>
    </source>
</evidence>
<dbReference type="InterPro" id="IPR005702">
    <property type="entry name" value="Wzc-like_C"/>
</dbReference>
<protein>
    <submittedName>
        <fullName evidence="17">Exopolysaccharide transport family protein</fullName>
    </submittedName>
</protein>
<dbReference type="GO" id="GO:0005886">
    <property type="term" value="C:plasma membrane"/>
    <property type="evidence" value="ECO:0007669"/>
    <property type="project" value="UniProtKB-SubCell"/>
</dbReference>
<feature type="domain" description="AAA+ ATPase" evidence="16">
    <location>
        <begin position="541"/>
        <end position="706"/>
    </location>
</feature>
<keyword evidence="4" id="KW-0997">Cell inner membrane</keyword>
<sequence>MNQFDAPFPYREPDEGAPPSSFGSYLDALYDNRRLIAGIAASMLVLGTAYAILAEPVYRADILVQVEENTTSAKSMLGDISSMFDVKAQASSEMEVLRSRLVSGRVVDGLQLYIDAKPRYLPLLGRWLASRSEVPSQPLPFGYVHGAERISVAAFSVPDALHGKPFVLTRLAGPRYRLEIAGLVAEGSIGVPLTMPTRHGPVQLTVAAIEAEPGADFILRCNSQLATTERLRESLKIAEKGKQSDVIGVTLDGADPQRTAAILNAIGTEYVRQNVQRKSEEAERSIQFLNAQLPELKTQLERAESRFNAYRARQGTLNLDEEATALLQRSVDAQTRMTGLQQKRDEMLARFMPDHPAVKAIDAQIATAQAELAGIDGKTRALPPIEQEVLRLQRDVQVGTELYTNLLNTQEQLRLVKAGKVGNVRLVDSAAVPELPVRPKRPLVIGGSLVLGLMIGMGIAFGRRRMFDSIEDPGEVERFAALPVYASIPHSREEVSLTRLRRVAATPSRELILANRAALDPALESLRSFRTALDFAMADLRNRVVFITGPTPGIGKSFIALNLAAVLGGAGKRVLLVDTDLRRSGMNRIIQAERGAGFVELLRGTHELTQVVRPEVLKGVDYISPGSHAENASDELFDADLRAIFAAMSAAYDIVICDGAPILPVPDAVQLAGYAGVSFVVVRQGVTKRGEIRESLRRLRQVGVAPRGLIFNGLRPRPGNYAYGYGQYRYARSNYSYDEQA</sequence>
<dbReference type="Pfam" id="PF13807">
    <property type="entry name" value="GNVR"/>
    <property type="match status" value="1"/>
</dbReference>
<evidence type="ECO:0000256" key="2">
    <source>
        <dbReference type="ARBA" id="ARBA00008883"/>
    </source>
</evidence>
<keyword evidence="10 15" id="KW-1133">Transmembrane helix</keyword>
<dbReference type="SUPFAM" id="SSF52540">
    <property type="entry name" value="P-loop containing nucleoside triphosphate hydrolases"/>
    <property type="match status" value="1"/>
</dbReference>
<keyword evidence="14" id="KW-0175">Coiled coil</keyword>
<reference evidence="17 18" key="1">
    <citation type="submission" date="2014-04" db="EMBL/GenBank/DDBJ databases">
        <authorList>
            <person name="Bishop-Lilly K.A."/>
            <person name="Broomall S.M."/>
            <person name="Chain P.S."/>
            <person name="Chertkov O."/>
            <person name="Coyne S.R."/>
            <person name="Daligault H.E."/>
            <person name="Davenport K.W."/>
            <person name="Erkkila T."/>
            <person name="Frey K.G."/>
            <person name="Gibbons H.S."/>
            <person name="Gu W."/>
            <person name="Jaissle J."/>
            <person name="Johnson S.L."/>
            <person name="Koroleva G.I."/>
            <person name="Ladner J.T."/>
            <person name="Lo C.-C."/>
            <person name="Minogue T.D."/>
            <person name="Munk C."/>
            <person name="Palacios G.F."/>
            <person name="Redden C.L."/>
            <person name="Rosenzweig C.N."/>
            <person name="Scholz M.B."/>
            <person name="Teshima H."/>
            <person name="Xu Y."/>
        </authorList>
    </citation>
    <scope>NUCLEOTIDE SEQUENCE [LARGE SCALE GENOMIC DNA]</scope>
    <source>
        <strain evidence="18">gladioli</strain>
    </source>
</reference>
<dbReference type="InterPro" id="IPR003856">
    <property type="entry name" value="LPS_length_determ_N"/>
</dbReference>
<dbReference type="SUPFAM" id="SSF57997">
    <property type="entry name" value="Tropomyosin"/>
    <property type="match status" value="1"/>
</dbReference>
<evidence type="ECO:0000313" key="17">
    <source>
        <dbReference type="EMBL" id="KGC09133.1"/>
    </source>
</evidence>
<keyword evidence="11 15" id="KW-0472">Membrane</keyword>
<dbReference type="AlphaFoldDB" id="A0AAW3ENB1"/>
<organism evidence="17 18">
    <name type="scientific">Burkholderia gladioli</name>
    <name type="common">Pseudomonas marginata</name>
    <name type="synonym">Phytomonas marginata</name>
    <dbReference type="NCBI Taxonomy" id="28095"/>
    <lineage>
        <taxon>Bacteria</taxon>
        <taxon>Pseudomonadati</taxon>
        <taxon>Pseudomonadota</taxon>
        <taxon>Betaproteobacteria</taxon>
        <taxon>Burkholderiales</taxon>
        <taxon>Burkholderiaceae</taxon>
        <taxon>Burkholderia</taxon>
    </lineage>
</organism>
<keyword evidence="9" id="KW-0067">ATP-binding</keyword>
<comment type="catalytic activity">
    <reaction evidence="13">
        <text>L-tyrosyl-[protein] + ATP = O-phospho-L-tyrosyl-[protein] + ADP + H(+)</text>
        <dbReference type="Rhea" id="RHEA:10596"/>
        <dbReference type="Rhea" id="RHEA-COMP:10136"/>
        <dbReference type="Rhea" id="RHEA-COMP:20101"/>
        <dbReference type="ChEBI" id="CHEBI:15378"/>
        <dbReference type="ChEBI" id="CHEBI:30616"/>
        <dbReference type="ChEBI" id="CHEBI:46858"/>
        <dbReference type="ChEBI" id="CHEBI:61978"/>
        <dbReference type="ChEBI" id="CHEBI:456216"/>
    </reaction>
</comment>
<proteinExistence type="inferred from homology"/>
<evidence type="ECO:0000256" key="14">
    <source>
        <dbReference type="SAM" id="Coils"/>
    </source>
</evidence>
<dbReference type="Pfam" id="PF23607">
    <property type="entry name" value="WZC_N"/>
    <property type="match status" value="1"/>
</dbReference>
<dbReference type="PANTHER" id="PTHR32309">
    <property type="entry name" value="TYROSINE-PROTEIN KINASE"/>
    <property type="match status" value="1"/>
</dbReference>
<dbReference type="SMART" id="SM00382">
    <property type="entry name" value="AAA"/>
    <property type="match status" value="1"/>
</dbReference>
<comment type="caution">
    <text evidence="17">The sequence shown here is derived from an EMBL/GenBank/DDBJ whole genome shotgun (WGS) entry which is preliminary data.</text>
</comment>
<evidence type="ECO:0000256" key="13">
    <source>
        <dbReference type="ARBA" id="ARBA00053015"/>
    </source>
</evidence>
<dbReference type="InterPro" id="IPR027417">
    <property type="entry name" value="P-loop_NTPase"/>
</dbReference>
<dbReference type="InterPro" id="IPR005700">
    <property type="entry name" value="EPS_ExoP-like"/>
</dbReference>
<dbReference type="RefSeq" id="WP_036051535.1">
    <property type="nucleotide sequence ID" value="NZ_CADEVY010000004.1"/>
</dbReference>
<keyword evidence="5" id="KW-0808">Transferase</keyword>
<feature type="coiled-coil region" evidence="14">
    <location>
        <begin position="272"/>
        <end position="313"/>
    </location>
</feature>
<comment type="similarity">
    <text evidence="2">Belongs to the etk/wzc family.</text>
</comment>
<keyword evidence="12" id="KW-0829">Tyrosine-protein kinase</keyword>
<dbReference type="InterPro" id="IPR025669">
    <property type="entry name" value="AAA_dom"/>
</dbReference>
<evidence type="ECO:0000256" key="10">
    <source>
        <dbReference type="ARBA" id="ARBA00022989"/>
    </source>
</evidence>
<dbReference type="NCBIfam" id="TIGR01005">
    <property type="entry name" value="eps_transp_fam"/>
    <property type="match status" value="1"/>
</dbReference>
<evidence type="ECO:0000256" key="3">
    <source>
        <dbReference type="ARBA" id="ARBA00022475"/>
    </source>
</evidence>
<accession>A0AAW3ENB1</accession>
<evidence type="ECO:0000256" key="4">
    <source>
        <dbReference type="ARBA" id="ARBA00022519"/>
    </source>
</evidence>
<dbReference type="InterPro" id="IPR050445">
    <property type="entry name" value="Bact_polysacc_biosynth/exp"/>
</dbReference>
<dbReference type="Gene3D" id="3.40.50.300">
    <property type="entry name" value="P-loop containing nucleotide triphosphate hydrolases"/>
    <property type="match status" value="1"/>
</dbReference>
<dbReference type="PANTHER" id="PTHR32309:SF32">
    <property type="entry name" value="TYROSINE-PROTEIN KINASE ETK-RELATED"/>
    <property type="match status" value="1"/>
</dbReference>